<evidence type="ECO:0000313" key="2">
    <source>
        <dbReference type="EMBL" id="KXA98561.1"/>
    </source>
</evidence>
<dbReference type="EMBL" id="LHXV01000144">
    <property type="protein sequence ID" value="KXA98561.1"/>
    <property type="molecule type" value="Genomic_DNA"/>
</dbReference>
<comment type="caution">
    <text evidence="2">The sequence shown here is derived from an EMBL/GenBank/DDBJ whole genome shotgun (WGS) entry which is preliminary data.</text>
</comment>
<reference evidence="2 3" key="1">
    <citation type="journal article" date="2016" name="Sci. Rep.">
        <title>Metabolic traits of an uncultured archaeal lineage -MSBL1- from brine pools of the Red Sea.</title>
        <authorList>
            <person name="Mwirichia R."/>
            <person name="Alam I."/>
            <person name="Rashid M."/>
            <person name="Vinu M."/>
            <person name="Ba-Alawi W."/>
            <person name="Anthony Kamau A."/>
            <person name="Kamanda Ngugi D."/>
            <person name="Goker M."/>
            <person name="Klenk H.P."/>
            <person name="Bajic V."/>
            <person name="Stingl U."/>
        </authorList>
    </citation>
    <scope>NUCLEOTIDE SEQUENCE [LARGE SCALE GENOMIC DNA]</scope>
    <source>
        <strain evidence="2">SCGC-AAA259O05</strain>
    </source>
</reference>
<feature type="transmembrane region" description="Helical" evidence="1">
    <location>
        <begin position="12"/>
        <end position="31"/>
    </location>
</feature>
<keyword evidence="3" id="KW-1185">Reference proteome</keyword>
<feature type="transmembrane region" description="Helical" evidence="1">
    <location>
        <begin position="37"/>
        <end position="54"/>
    </location>
</feature>
<dbReference type="AlphaFoldDB" id="A0A133UWL6"/>
<keyword evidence="1" id="KW-1133">Transmembrane helix</keyword>
<organism evidence="2 3">
    <name type="scientific">candidate division MSBL1 archaeon SCGC-AAA259O05</name>
    <dbReference type="NCBI Taxonomy" id="1698271"/>
    <lineage>
        <taxon>Archaea</taxon>
        <taxon>Methanobacteriati</taxon>
        <taxon>Methanobacteriota</taxon>
        <taxon>candidate division MSBL1</taxon>
    </lineage>
</organism>
<evidence type="ECO:0000256" key="1">
    <source>
        <dbReference type="SAM" id="Phobius"/>
    </source>
</evidence>
<keyword evidence="1" id="KW-0812">Transmembrane</keyword>
<proteinExistence type="predicted"/>
<sequence length="84" mass="9408">MPELIDWFDRKDMVAAVFIVVGVVFAAHGSIKVREISFLPLCFGLTVLFLSIFVKLGRRGTLSRKGISYKPFIFLAGFALPFLL</sequence>
<evidence type="ECO:0000313" key="3">
    <source>
        <dbReference type="Proteomes" id="UP000070344"/>
    </source>
</evidence>
<feature type="transmembrane region" description="Helical" evidence="1">
    <location>
        <begin position="66"/>
        <end position="83"/>
    </location>
</feature>
<accession>A0A133UWL6</accession>
<gene>
    <name evidence="2" type="ORF">AKJ41_06475</name>
</gene>
<protein>
    <submittedName>
        <fullName evidence="2">Uncharacterized protein</fullName>
    </submittedName>
</protein>
<name>A0A133UWL6_9EURY</name>
<dbReference type="Proteomes" id="UP000070344">
    <property type="component" value="Unassembled WGS sequence"/>
</dbReference>
<keyword evidence="1" id="KW-0472">Membrane</keyword>